<dbReference type="EMBL" id="JAAMPI010000180">
    <property type="protein sequence ID" value="KAF4634509.1"/>
    <property type="molecule type" value="Genomic_DNA"/>
</dbReference>
<proteinExistence type="inferred from homology"/>
<protein>
    <recommendedName>
        <fullName evidence="2">ribonuclease T1</fullName>
        <ecNumber evidence="2">4.6.1.24</ecNumber>
    </recommendedName>
</protein>
<dbReference type="GO" id="GO:0016787">
    <property type="term" value="F:hydrolase activity"/>
    <property type="evidence" value="ECO:0007669"/>
    <property type="project" value="UniProtKB-KW"/>
</dbReference>
<dbReference type="InterPro" id="IPR016191">
    <property type="entry name" value="Ribonuclease/ribotoxin"/>
</dbReference>
<evidence type="ECO:0000256" key="2">
    <source>
        <dbReference type="ARBA" id="ARBA00012549"/>
    </source>
</evidence>
<dbReference type="AlphaFoldDB" id="A0A8H4RT58"/>
<keyword evidence="5" id="KW-0378">Hydrolase</keyword>
<dbReference type="PANTHER" id="PTHR42104">
    <property type="entry name" value="EXTRACELLULAR GUANYL-SPECIFIC RIBONUCLEASE RNTA (AFU_ORTHOLOGUE AFUA_4G03230)"/>
    <property type="match status" value="1"/>
</dbReference>
<dbReference type="OrthoDB" id="5425539at2759"/>
<keyword evidence="4" id="KW-0255">Endonuclease</keyword>
<evidence type="ECO:0000313" key="10">
    <source>
        <dbReference type="EMBL" id="KAF4634509.1"/>
    </source>
</evidence>
<dbReference type="GO" id="GO:0046589">
    <property type="term" value="F:ribonuclease T1 activity"/>
    <property type="evidence" value="ECO:0007669"/>
    <property type="project" value="UniProtKB-EC"/>
</dbReference>
<dbReference type="PANTHER" id="PTHR42104:SF1">
    <property type="entry name" value="EXTRACELLULAR GUANYL-SPECIFIC RIBONUCLEASE RNTA (AFU_ORTHOLOGUE AFUA_4G03230)"/>
    <property type="match status" value="1"/>
</dbReference>
<evidence type="ECO:0000256" key="6">
    <source>
        <dbReference type="ARBA" id="ARBA00023157"/>
    </source>
</evidence>
<keyword evidence="3" id="KW-0540">Nuclease</keyword>
<comment type="catalytic activity">
    <reaction evidence="8">
        <text>[RNA] containing guanosine + H2O = an [RNA fragment]-3'-guanosine-3'-phosphate + a 5'-hydroxy-ribonucleotide-3'-[RNA fragment].</text>
        <dbReference type="EC" id="4.6.1.24"/>
    </reaction>
</comment>
<evidence type="ECO:0000256" key="5">
    <source>
        <dbReference type="ARBA" id="ARBA00022801"/>
    </source>
</evidence>
<keyword evidence="6" id="KW-1015">Disulfide bond</keyword>
<dbReference type="Pfam" id="PF00545">
    <property type="entry name" value="Ribonuclease"/>
    <property type="match status" value="1"/>
</dbReference>
<dbReference type="EC" id="4.6.1.24" evidence="2"/>
<keyword evidence="7" id="KW-0456">Lyase</keyword>
<organism evidence="10 11">
    <name type="scientific">Cudoniella acicularis</name>
    <dbReference type="NCBI Taxonomy" id="354080"/>
    <lineage>
        <taxon>Eukaryota</taxon>
        <taxon>Fungi</taxon>
        <taxon>Dikarya</taxon>
        <taxon>Ascomycota</taxon>
        <taxon>Pezizomycotina</taxon>
        <taxon>Leotiomycetes</taxon>
        <taxon>Helotiales</taxon>
        <taxon>Tricladiaceae</taxon>
        <taxon>Cudoniella</taxon>
    </lineage>
</organism>
<reference evidence="10 11" key="1">
    <citation type="submission" date="2020-03" db="EMBL/GenBank/DDBJ databases">
        <title>Draft Genome Sequence of Cudoniella acicularis.</title>
        <authorList>
            <person name="Buettner E."/>
            <person name="Kellner H."/>
        </authorList>
    </citation>
    <scope>NUCLEOTIDE SEQUENCE [LARGE SCALE GENOMIC DNA]</scope>
    <source>
        <strain evidence="10 11">DSM 108380</strain>
    </source>
</reference>
<evidence type="ECO:0000256" key="1">
    <source>
        <dbReference type="ARBA" id="ARBA00009006"/>
    </source>
</evidence>
<comment type="similarity">
    <text evidence="1">Belongs to the ribonuclease N1/T1 family.</text>
</comment>
<evidence type="ECO:0000256" key="8">
    <source>
        <dbReference type="ARBA" id="ARBA00034015"/>
    </source>
</evidence>
<dbReference type="GO" id="GO:0003723">
    <property type="term" value="F:RNA binding"/>
    <property type="evidence" value="ECO:0007669"/>
    <property type="project" value="InterPro"/>
</dbReference>
<comment type="caution">
    <text evidence="10">The sequence shown here is derived from an EMBL/GenBank/DDBJ whole genome shotgun (WGS) entry which is preliminary data.</text>
</comment>
<feature type="region of interest" description="Disordered" evidence="9">
    <location>
        <begin position="1"/>
        <end position="26"/>
    </location>
</feature>
<dbReference type="Gene3D" id="3.10.450.30">
    <property type="entry name" value="Microbial ribonucleases"/>
    <property type="match status" value="1"/>
</dbReference>
<dbReference type="SUPFAM" id="SSF53933">
    <property type="entry name" value="Microbial ribonucleases"/>
    <property type="match status" value="1"/>
</dbReference>
<evidence type="ECO:0000313" key="11">
    <source>
        <dbReference type="Proteomes" id="UP000566819"/>
    </source>
</evidence>
<keyword evidence="11" id="KW-1185">Reference proteome</keyword>
<sequence>MGVKGDVKCPAANNADPPTKQEQENEAKLAKLEKMHATKKPRDTNAEELQWVNRNKHAIESAQAARKARNYPAHVHSSAQLTAAVKFAYDVLEKKNEHKYDNYPHSYENREGLKFDSGSKLYEYPLTMNNGVWQGGDVTNLPDRVVFEYKTEKGKPSSAVYVGVIRHGRENGKDVFVKGETWQVSLQV</sequence>
<accession>A0A8H4RT58</accession>
<evidence type="ECO:0000256" key="4">
    <source>
        <dbReference type="ARBA" id="ARBA00022759"/>
    </source>
</evidence>
<dbReference type="Proteomes" id="UP000566819">
    <property type="component" value="Unassembled WGS sequence"/>
</dbReference>
<dbReference type="InterPro" id="IPR000026">
    <property type="entry name" value="N1-like"/>
</dbReference>
<evidence type="ECO:0000256" key="9">
    <source>
        <dbReference type="SAM" id="MobiDB-lite"/>
    </source>
</evidence>
<gene>
    <name evidence="10" type="ORF">G7Y89_g3608</name>
</gene>
<evidence type="ECO:0000256" key="3">
    <source>
        <dbReference type="ARBA" id="ARBA00022722"/>
    </source>
</evidence>
<evidence type="ECO:0000256" key="7">
    <source>
        <dbReference type="ARBA" id="ARBA00023239"/>
    </source>
</evidence>
<name>A0A8H4RT58_9HELO</name>